<dbReference type="STRING" id="762903.Pedsa_1450"/>
<dbReference type="RefSeq" id="WP_013632511.1">
    <property type="nucleotide sequence ID" value="NC_015177.1"/>
</dbReference>
<accession>F0S4M1</accession>
<feature type="chain" id="PRO_5005675015" description="Viral A-type inclusion protein" evidence="2">
    <location>
        <begin position="27"/>
        <end position="144"/>
    </location>
</feature>
<dbReference type="HOGENOM" id="CLU_138484_0_0_10"/>
<evidence type="ECO:0008006" key="5">
    <source>
        <dbReference type="Google" id="ProtNLM"/>
    </source>
</evidence>
<name>F0S4M1_PSESL</name>
<organism evidence="3 4">
    <name type="scientific">Pseudopedobacter saltans (strain ATCC 51119 / DSM 12145 / JCM 21818 / CCUG 39354 / LMG 10337 / NBRC 100064 / NCIMB 13643)</name>
    <name type="common">Pedobacter saltans</name>
    <dbReference type="NCBI Taxonomy" id="762903"/>
    <lineage>
        <taxon>Bacteria</taxon>
        <taxon>Pseudomonadati</taxon>
        <taxon>Bacteroidota</taxon>
        <taxon>Sphingobacteriia</taxon>
        <taxon>Sphingobacteriales</taxon>
        <taxon>Sphingobacteriaceae</taxon>
        <taxon>Pseudopedobacter</taxon>
    </lineage>
</organism>
<dbReference type="KEGG" id="psn:Pedsa_1450"/>
<dbReference type="Proteomes" id="UP000000310">
    <property type="component" value="Chromosome"/>
</dbReference>
<sequence>MKIRILPLVVLLSFIAILSSCQNEKAAQEKLQKEVLDAHDVIMARMDELNEDQLQLDQLRNNFKNLNNADTATLGLSIDSAKSDLSKADEAMMEWMHNFDPDYTGMSHQQIMDYLGKQRKSIDSVKVLFDQSLSRSKAIIQKHK</sequence>
<feature type="signal peptide" evidence="2">
    <location>
        <begin position="1"/>
        <end position="26"/>
    </location>
</feature>
<reference evidence="3 4" key="1">
    <citation type="journal article" date="2011" name="Stand. Genomic Sci.">
        <title>Complete genome sequence of the gliding, heparinolytic Pedobacter saltans type strain (113).</title>
        <authorList>
            <person name="Liolios K."/>
            <person name="Sikorski J."/>
            <person name="Lu M."/>
            <person name="Nolan M."/>
            <person name="Lapidus A."/>
            <person name="Lucas S."/>
            <person name="Hammon N."/>
            <person name="Deshpande S."/>
            <person name="Cheng J.F."/>
            <person name="Tapia R."/>
            <person name="Han C."/>
            <person name="Goodwin L."/>
            <person name="Pitluck S."/>
            <person name="Huntemann M."/>
            <person name="Ivanova N."/>
            <person name="Pagani I."/>
            <person name="Mavromatis K."/>
            <person name="Ovchinikova G."/>
            <person name="Pati A."/>
            <person name="Chen A."/>
            <person name="Palaniappan K."/>
            <person name="Land M."/>
            <person name="Hauser L."/>
            <person name="Brambilla E.M."/>
            <person name="Kotsyurbenko O."/>
            <person name="Rohde M."/>
            <person name="Tindall B.J."/>
            <person name="Abt B."/>
            <person name="Goker M."/>
            <person name="Detter J.C."/>
            <person name="Woyke T."/>
            <person name="Bristow J."/>
            <person name="Eisen J.A."/>
            <person name="Markowitz V."/>
            <person name="Hugenholtz P."/>
            <person name="Klenk H.P."/>
            <person name="Kyrpides N.C."/>
        </authorList>
    </citation>
    <scope>NUCLEOTIDE SEQUENCE [LARGE SCALE GENOMIC DNA]</scope>
    <source>
        <strain evidence="4">ATCC 51119 / DSM 12145 / JCM 21818 / LMG 10337 / NBRC 100064 / NCIMB 13643</strain>
    </source>
</reference>
<dbReference type="AlphaFoldDB" id="F0S4M1"/>
<dbReference type="eggNOG" id="ENOG5030Y0Y">
    <property type="taxonomic scope" value="Bacteria"/>
</dbReference>
<keyword evidence="4" id="KW-1185">Reference proteome</keyword>
<proteinExistence type="predicted"/>
<feature type="coiled-coil region" evidence="1">
    <location>
        <begin position="42"/>
        <end position="69"/>
    </location>
</feature>
<evidence type="ECO:0000313" key="3">
    <source>
        <dbReference type="EMBL" id="ADY52012.1"/>
    </source>
</evidence>
<gene>
    <name evidence="3" type="ordered locus">Pedsa_1450</name>
</gene>
<evidence type="ECO:0000313" key="4">
    <source>
        <dbReference type="Proteomes" id="UP000000310"/>
    </source>
</evidence>
<evidence type="ECO:0000256" key="2">
    <source>
        <dbReference type="SAM" id="SignalP"/>
    </source>
</evidence>
<keyword evidence="1" id="KW-0175">Coiled coil</keyword>
<keyword evidence="2" id="KW-0732">Signal</keyword>
<dbReference type="PROSITE" id="PS51257">
    <property type="entry name" value="PROKAR_LIPOPROTEIN"/>
    <property type="match status" value="1"/>
</dbReference>
<protein>
    <recommendedName>
        <fullName evidence="5">Viral A-type inclusion protein</fullName>
    </recommendedName>
</protein>
<evidence type="ECO:0000256" key="1">
    <source>
        <dbReference type="SAM" id="Coils"/>
    </source>
</evidence>
<dbReference type="OrthoDB" id="1436925at2"/>
<reference evidence="4" key="2">
    <citation type="submission" date="2011-02" db="EMBL/GenBank/DDBJ databases">
        <title>The complete genome of Pedobacter saltans DSM 12145.</title>
        <authorList>
            <consortium name="US DOE Joint Genome Institute (JGI-PGF)"/>
            <person name="Lucas S."/>
            <person name="Copeland A."/>
            <person name="Lapidus A."/>
            <person name="Bruce D."/>
            <person name="Goodwin L."/>
            <person name="Pitluck S."/>
            <person name="Kyrpides N."/>
            <person name="Mavromatis K."/>
            <person name="Pagani I."/>
            <person name="Ivanova N."/>
            <person name="Ovchinnikova G."/>
            <person name="Lu M."/>
            <person name="Detter J.C."/>
            <person name="Han C."/>
            <person name="Land M."/>
            <person name="Hauser L."/>
            <person name="Markowitz V."/>
            <person name="Cheng J.-F."/>
            <person name="Hugenholtz P."/>
            <person name="Woyke T."/>
            <person name="Wu D."/>
            <person name="Tindall B."/>
            <person name="Pomrenke H.G."/>
            <person name="Brambilla E."/>
            <person name="Klenk H.-P."/>
            <person name="Eisen J.A."/>
        </authorList>
    </citation>
    <scope>NUCLEOTIDE SEQUENCE [LARGE SCALE GENOMIC DNA]</scope>
    <source>
        <strain evidence="4">ATCC 51119 / DSM 12145 / JCM 21818 / LMG 10337 / NBRC 100064 / NCIMB 13643</strain>
    </source>
</reference>
<dbReference type="EMBL" id="CP002545">
    <property type="protein sequence ID" value="ADY52012.1"/>
    <property type="molecule type" value="Genomic_DNA"/>
</dbReference>